<accession>A0A517TZN9</accession>
<evidence type="ECO:0000256" key="1">
    <source>
        <dbReference type="SAM" id="MobiDB-lite"/>
    </source>
</evidence>
<keyword evidence="2" id="KW-0472">Membrane</keyword>
<gene>
    <name evidence="3" type="ORF">I41_30290</name>
</gene>
<feature type="region of interest" description="Disordered" evidence="1">
    <location>
        <begin position="773"/>
        <end position="793"/>
    </location>
</feature>
<dbReference type="EMBL" id="CP036339">
    <property type="protein sequence ID" value="QDT73838.1"/>
    <property type="molecule type" value="Genomic_DNA"/>
</dbReference>
<feature type="transmembrane region" description="Helical" evidence="2">
    <location>
        <begin position="27"/>
        <end position="51"/>
    </location>
</feature>
<feature type="transmembrane region" description="Helical" evidence="2">
    <location>
        <begin position="177"/>
        <end position="197"/>
    </location>
</feature>
<evidence type="ECO:0000313" key="4">
    <source>
        <dbReference type="Proteomes" id="UP000317909"/>
    </source>
</evidence>
<dbReference type="KEGG" id="llh:I41_30290"/>
<dbReference type="AlphaFoldDB" id="A0A517TZN9"/>
<protein>
    <submittedName>
        <fullName evidence="3">Uncharacterized protein</fullName>
    </submittedName>
</protein>
<dbReference type="RefSeq" id="WP_145433497.1">
    <property type="nucleotide sequence ID" value="NZ_CP036339.1"/>
</dbReference>
<keyword evidence="2" id="KW-0812">Transmembrane</keyword>
<keyword evidence="2" id="KW-1133">Transmembrane helix</keyword>
<dbReference type="Proteomes" id="UP000317909">
    <property type="component" value="Chromosome"/>
</dbReference>
<keyword evidence="4" id="KW-1185">Reference proteome</keyword>
<proteinExistence type="predicted"/>
<reference evidence="3 4" key="1">
    <citation type="submission" date="2019-02" db="EMBL/GenBank/DDBJ databases">
        <title>Deep-cultivation of Planctomycetes and their phenomic and genomic characterization uncovers novel biology.</title>
        <authorList>
            <person name="Wiegand S."/>
            <person name="Jogler M."/>
            <person name="Boedeker C."/>
            <person name="Pinto D."/>
            <person name="Vollmers J."/>
            <person name="Rivas-Marin E."/>
            <person name="Kohn T."/>
            <person name="Peeters S.H."/>
            <person name="Heuer A."/>
            <person name="Rast P."/>
            <person name="Oberbeckmann S."/>
            <person name="Bunk B."/>
            <person name="Jeske O."/>
            <person name="Meyerdierks A."/>
            <person name="Storesund J.E."/>
            <person name="Kallscheuer N."/>
            <person name="Luecker S."/>
            <person name="Lage O.M."/>
            <person name="Pohl T."/>
            <person name="Merkel B.J."/>
            <person name="Hornburger P."/>
            <person name="Mueller R.-W."/>
            <person name="Bruemmer F."/>
            <person name="Labrenz M."/>
            <person name="Spormann A.M."/>
            <person name="Op den Camp H."/>
            <person name="Overmann J."/>
            <person name="Amann R."/>
            <person name="Jetten M.S.M."/>
            <person name="Mascher T."/>
            <person name="Medema M.H."/>
            <person name="Devos D.P."/>
            <person name="Kaster A.-K."/>
            <person name="Ovreas L."/>
            <person name="Rohde M."/>
            <person name="Galperin M.Y."/>
            <person name="Jogler C."/>
        </authorList>
    </citation>
    <scope>NUCLEOTIDE SEQUENCE [LARGE SCALE GENOMIC DNA]</scope>
    <source>
        <strain evidence="3 4">I41</strain>
    </source>
</reference>
<organism evidence="3 4">
    <name type="scientific">Lacipirellula limnantheis</name>
    <dbReference type="NCBI Taxonomy" id="2528024"/>
    <lineage>
        <taxon>Bacteria</taxon>
        <taxon>Pseudomonadati</taxon>
        <taxon>Planctomycetota</taxon>
        <taxon>Planctomycetia</taxon>
        <taxon>Pirellulales</taxon>
        <taxon>Lacipirellulaceae</taxon>
        <taxon>Lacipirellula</taxon>
    </lineage>
</organism>
<name>A0A517TZN9_9BACT</name>
<sequence length="793" mass="86423">MSAAALPFEVPHPVAQKVARLRRLVRLYSLAEGVAALAIVAGLGFWLGLAIDWLFEPRPALRAAMWGVVVATGAFVAWRYIGRRLLAPLPDDSLALLVERQYPQLREGLVTTVQAARSWSDWEGERPANQAPGSLFGGSRETPHDGASRELLTAASRNAAAAMPEVALRRVFDMRPLARKGIAAIGLLAVTAVFAIAQRGAFDFYLERLGLSEQLWPRRVQLTVVGFENRETSPVINVARDDDFPLSVLASVTNGHVAPDEVEIRWRRPSDGGRGSGPMLKIGEAAPGRDDAQQYSYTFKVSSDLEFDVIGGDDRIRNLRLHAVERPAITRVWLEVDYPAYMRREPRSIPVSGRAELPEGAAAVCRIEANKPLTAATVRDSVEQSDLPATIDAQSRDTFSFEIPAAARDRVFAISLRDADGVENRDPFRLPLSVTPDQTPEASVQLRGIGAAITPQARIPLAGSVTDDYGLEEAWFDYAIDDAPSSRRPLRTQPDGATNLAMTESFDLAESDPATKQPLVAVQPGQKLSLSIKGRDAYDLGDEPHIGGSQRFVLDVVTPSELRAILEKRELGLRQRFQAIYEKMVGVRELLDRIDLAAAGSGADDTAGAAEAAAAPSASDASEASAENESERDGDDPARVRQRDLSRVGGARQSATQLAFETAGIAGGFDEIVAELINNRVDTEELKERLERGISEPLKEISGELLPEFETRLESLEQAYQAGPAEAAEPLAAAKAAAQSAEDAMKAVLDRMLELEEYNELVELLRGIVKDQEQLKERTQQEQRDKLKGLLED</sequence>
<feature type="compositionally biased region" description="Basic and acidic residues" evidence="1">
    <location>
        <begin position="629"/>
        <end position="646"/>
    </location>
</feature>
<dbReference type="OrthoDB" id="256197at2"/>
<feature type="region of interest" description="Disordered" evidence="1">
    <location>
        <begin position="607"/>
        <end position="648"/>
    </location>
</feature>
<evidence type="ECO:0000313" key="3">
    <source>
        <dbReference type="EMBL" id="QDT73838.1"/>
    </source>
</evidence>
<evidence type="ECO:0000256" key="2">
    <source>
        <dbReference type="SAM" id="Phobius"/>
    </source>
</evidence>
<feature type="transmembrane region" description="Helical" evidence="2">
    <location>
        <begin position="63"/>
        <end position="81"/>
    </location>
</feature>
<feature type="compositionally biased region" description="Low complexity" evidence="1">
    <location>
        <begin position="607"/>
        <end position="625"/>
    </location>
</feature>